<dbReference type="PANTHER" id="PTHR31750">
    <property type="entry name" value="PROTEIN STAY-GREEN 1, CHLOROPLASTIC-RELATED"/>
    <property type="match status" value="1"/>
</dbReference>
<evidence type="ECO:0000313" key="10">
    <source>
        <dbReference type="Proteomes" id="UP000747110"/>
    </source>
</evidence>
<keyword evidence="5" id="KW-0809">Transit peptide</keyword>
<feature type="region of interest" description="Disordered" evidence="6">
    <location>
        <begin position="281"/>
        <end position="300"/>
    </location>
</feature>
<feature type="compositionally biased region" description="Low complexity" evidence="6">
    <location>
        <begin position="35"/>
        <end position="48"/>
    </location>
</feature>
<comment type="subcellular location">
    <subcellularLocation>
        <location evidence="1">Plastid</location>
        <location evidence="1">Chloroplast</location>
    </subcellularLocation>
</comment>
<feature type="compositionally biased region" description="Polar residues" evidence="6">
    <location>
        <begin position="1"/>
        <end position="16"/>
    </location>
</feature>
<keyword evidence="3" id="KW-0150">Chloroplast</keyword>
<proteinExistence type="inferred from homology"/>
<feature type="compositionally biased region" description="Low complexity" evidence="6">
    <location>
        <begin position="291"/>
        <end position="300"/>
    </location>
</feature>
<reference evidence="8" key="1">
    <citation type="journal article" date="2021" name="Proc. Natl. Acad. Sci. U.S.A.">
        <title>Three genomes in the algal genus Volvox reveal the fate of a haploid sex-determining region after a transition to homothallism.</title>
        <authorList>
            <person name="Yamamoto K."/>
            <person name="Hamaji T."/>
            <person name="Kawai-Toyooka H."/>
            <person name="Matsuzaki R."/>
            <person name="Takahashi F."/>
            <person name="Nishimura Y."/>
            <person name="Kawachi M."/>
            <person name="Noguchi H."/>
            <person name="Minakuchi Y."/>
            <person name="Umen J.G."/>
            <person name="Toyoda A."/>
            <person name="Nozaki H."/>
        </authorList>
    </citation>
    <scope>NUCLEOTIDE SEQUENCE</scope>
    <source>
        <strain evidence="9">NIES-3785</strain>
        <strain evidence="8">NIES-3786</strain>
    </source>
</reference>
<dbReference type="EMBL" id="BNCQ01000005">
    <property type="protein sequence ID" value="GIL98065.1"/>
    <property type="molecule type" value="Genomic_DNA"/>
</dbReference>
<dbReference type="InterPro" id="IPR024438">
    <property type="entry name" value="Staygreen"/>
</dbReference>
<sequence length="564" mass="60127">MKSLYSQGSASCTSPARRTVGIGKYRAPREPVENSVSRSSTHHAASTSQCPTTFLVTSRKLGLVAARRRVVSRAFFDPPPFQPEKLAVLLAAGTTALEPAPPLSRKYTLTHNDITGNLRLTIGPEYNDKQISGFYTRLLRDEVVAEWVNIGSSGFALHVYCHVSGQERWLAPPLLRNYIFRREMPLVLDTLVYADRQLLRAQPALAQAQVYVHFQSTVRELDTVEYWGVLGDRSTWPRGPTSILLRMIYAVVGWPPSLSAQPADLSIDLPTELRDAETAMREHQQERYPCDEQQQQQQGQLVAQEDGQQRLRMQTLQLHQHQHRVEERGDQDGSGVAAVAFAALRAAGGVELSAPRRGEMLVSFEKGEGEGEEGVDAMINPGPRWAVSGHGGCLSGVTMPVLASASAVQGVRGQSPGRSNDSAGRCSEAEEPGRTNGNSSSSNGSCNGSGICSGMAGLDIVGEGPCCSSNGDGSRHGNGQYNYCGTEGDGEVAAASSSSLSETSNTIAPDLSEGDIGAQRAVGTGGLSPCMLFPTPLATAPGPAPRAASSGGGGEDKLGRPHHR</sequence>
<dbReference type="Proteomes" id="UP000722791">
    <property type="component" value="Unassembled WGS sequence"/>
</dbReference>
<comment type="caution">
    <text evidence="8">The sequence shown here is derived from an EMBL/GenBank/DDBJ whole genome shotgun (WGS) entry which is preliminary data.</text>
</comment>
<feature type="compositionally biased region" description="Basic and acidic residues" evidence="6">
    <location>
        <begin position="554"/>
        <end position="564"/>
    </location>
</feature>
<feature type="region of interest" description="Disordered" evidence="6">
    <location>
        <begin position="494"/>
        <end position="520"/>
    </location>
</feature>
<comment type="similarity">
    <text evidence="2">Belongs to the staygreen family.</text>
</comment>
<feature type="region of interest" description="Disordered" evidence="6">
    <location>
        <begin position="533"/>
        <end position="564"/>
    </location>
</feature>
<organism evidence="8 10">
    <name type="scientific">Volvox reticuliferus</name>
    <dbReference type="NCBI Taxonomy" id="1737510"/>
    <lineage>
        <taxon>Eukaryota</taxon>
        <taxon>Viridiplantae</taxon>
        <taxon>Chlorophyta</taxon>
        <taxon>core chlorophytes</taxon>
        <taxon>Chlorophyceae</taxon>
        <taxon>CS clade</taxon>
        <taxon>Chlamydomonadales</taxon>
        <taxon>Volvocaceae</taxon>
        <taxon>Volvox</taxon>
    </lineage>
</organism>
<dbReference type="EMBL" id="BNCP01000002">
    <property type="protein sequence ID" value="GIL70344.1"/>
    <property type="molecule type" value="Genomic_DNA"/>
</dbReference>
<feature type="compositionally biased region" description="Low complexity" evidence="6">
    <location>
        <begin position="534"/>
        <end position="549"/>
    </location>
</feature>
<protein>
    <recommendedName>
        <fullName evidence="7">Staygreen protein domain-containing protein</fullName>
    </recommendedName>
</protein>
<evidence type="ECO:0000313" key="8">
    <source>
        <dbReference type="EMBL" id="GIL70344.1"/>
    </source>
</evidence>
<dbReference type="OrthoDB" id="1931912at2759"/>
<evidence type="ECO:0000256" key="5">
    <source>
        <dbReference type="ARBA" id="ARBA00022946"/>
    </source>
</evidence>
<evidence type="ECO:0000259" key="7">
    <source>
        <dbReference type="Pfam" id="PF12638"/>
    </source>
</evidence>
<gene>
    <name evidence="8" type="ORF">Vretifemale_980</name>
    <name evidence="9" type="ORF">Vretimale_3466</name>
</gene>
<feature type="compositionally biased region" description="Low complexity" evidence="6">
    <location>
        <begin position="436"/>
        <end position="445"/>
    </location>
</feature>
<dbReference type="Proteomes" id="UP000747110">
    <property type="component" value="Unassembled WGS sequence"/>
</dbReference>
<accession>A0A8J4BWF7</accession>
<feature type="region of interest" description="Disordered" evidence="6">
    <location>
        <begin position="408"/>
        <end position="445"/>
    </location>
</feature>
<feature type="domain" description="Staygreen protein" evidence="7">
    <location>
        <begin position="81"/>
        <end position="232"/>
    </location>
</feature>
<evidence type="ECO:0000256" key="2">
    <source>
        <dbReference type="ARBA" id="ARBA00009234"/>
    </source>
</evidence>
<feature type="region of interest" description="Disordered" evidence="6">
    <location>
        <begin position="1"/>
        <end position="49"/>
    </location>
</feature>
<dbReference type="Pfam" id="PF12638">
    <property type="entry name" value="Staygreen"/>
    <property type="match status" value="1"/>
</dbReference>
<dbReference type="AlphaFoldDB" id="A0A8J4BWF7"/>
<evidence type="ECO:0000256" key="6">
    <source>
        <dbReference type="SAM" id="MobiDB-lite"/>
    </source>
</evidence>
<keyword evidence="10" id="KW-1185">Reference proteome</keyword>
<feature type="compositionally biased region" description="Basic and acidic residues" evidence="6">
    <location>
        <begin position="281"/>
        <end position="290"/>
    </location>
</feature>
<keyword evidence="4" id="KW-0934">Plastid</keyword>
<evidence type="ECO:0000256" key="1">
    <source>
        <dbReference type="ARBA" id="ARBA00004229"/>
    </source>
</evidence>
<dbReference type="PANTHER" id="PTHR31750:SF4">
    <property type="entry name" value="LP06106P"/>
    <property type="match status" value="1"/>
</dbReference>
<evidence type="ECO:0000256" key="4">
    <source>
        <dbReference type="ARBA" id="ARBA00022640"/>
    </source>
</evidence>
<name>A0A8J4BWF7_9CHLO</name>
<evidence type="ECO:0000256" key="3">
    <source>
        <dbReference type="ARBA" id="ARBA00022528"/>
    </source>
</evidence>
<evidence type="ECO:0000313" key="9">
    <source>
        <dbReference type="EMBL" id="GIL98065.1"/>
    </source>
</evidence>
<dbReference type="GO" id="GO:0009507">
    <property type="term" value="C:chloroplast"/>
    <property type="evidence" value="ECO:0007669"/>
    <property type="project" value="UniProtKB-SubCell"/>
</dbReference>